<sequence length="153" mass="16874">MTIWVKALLTGLVVVSTGGAVVSGGYLKELSNKEVNSTSDQEHSRNVPESGQELGEGNSVSQDQKIGEESSVVSSVSSQQVKNDLEENQEHSDSSLNTSSKTTRVDSSDENLKVQESGNRQTSENEQSKTITQTNEENRDWLQNLNFDIWSYF</sequence>
<dbReference type="RefSeq" id="WP_013609257.1">
    <property type="nucleotide sequence ID" value="NC_015155.1"/>
</dbReference>
<proteinExistence type="predicted"/>
<feature type="region of interest" description="Disordered" evidence="1">
    <location>
        <begin position="33"/>
        <end position="137"/>
    </location>
</feature>
<dbReference type="Proteomes" id="UP000007484">
    <property type="component" value="Chromosome"/>
</dbReference>
<evidence type="ECO:0000256" key="1">
    <source>
        <dbReference type="SAM" id="MobiDB-lite"/>
    </source>
</evidence>
<dbReference type="KEGG" id="mss:MSU_0600"/>
<dbReference type="HOGENOM" id="CLU_1711230_0_0_14"/>
<dbReference type="EMBL" id="CP002525">
    <property type="protein sequence ID" value="ADX98132.1"/>
    <property type="molecule type" value="Genomic_DNA"/>
</dbReference>
<dbReference type="STRING" id="768700.MSU_0600"/>
<feature type="compositionally biased region" description="Low complexity" evidence="1">
    <location>
        <begin position="70"/>
        <end position="81"/>
    </location>
</feature>
<feature type="compositionally biased region" description="Basic and acidic residues" evidence="1">
    <location>
        <begin position="83"/>
        <end position="93"/>
    </location>
</feature>
<gene>
    <name evidence="2" type="ordered locus">MSU_0600</name>
</gene>
<reference evidence="2 3" key="1">
    <citation type="journal article" date="2011" name="J. Bacteriol.">
        <title>Complete genome sequences of two hemotropic Mycoplasmas, Mycoplasma haemofelis strain Ohio2 and Mycoplasma suis strain Illinois.</title>
        <authorList>
            <person name="Messick J.B."/>
            <person name="Santos A.P."/>
            <person name="Guimaraes A.M."/>
        </authorList>
    </citation>
    <scope>NUCLEOTIDE SEQUENCE [LARGE SCALE GENOMIC DNA]</scope>
    <source>
        <strain evidence="2 3">Illinois</strain>
    </source>
</reference>
<evidence type="ECO:0000313" key="2">
    <source>
        <dbReference type="EMBL" id="ADX98132.1"/>
    </source>
</evidence>
<organism evidence="2 3">
    <name type="scientific">Mycoplasma suis (strain Illinois)</name>
    <dbReference type="NCBI Taxonomy" id="768700"/>
    <lineage>
        <taxon>Bacteria</taxon>
        <taxon>Bacillati</taxon>
        <taxon>Mycoplasmatota</taxon>
        <taxon>Mollicutes</taxon>
        <taxon>Mycoplasmataceae</taxon>
        <taxon>Mycoplasma</taxon>
    </lineage>
</organism>
<keyword evidence="3" id="KW-1185">Reference proteome</keyword>
<dbReference type="AlphaFoldDB" id="F0QRL2"/>
<accession>F0QRL2</accession>
<evidence type="ECO:0000313" key="3">
    <source>
        <dbReference type="Proteomes" id="UP000007484"/>
    </source>
</evidence>
<feature type="compositionally biased region" description="Polar residues" evidence="1">
    <location>
        <begin position="114"/>
        <end position="137"/>
    </location>
</feature>
<name>F0QRL2_MYCSL</name>
<protein>
    <submittedName>
        <fullName evidence="2">Uncharacterized protein</fullName>
    </submittedName>
</protein>
<feature type="compositionally biased region" description="Basic and acidic residues" evidence="1">
    <location>
        <begin position="103"/>
        <end position="113"/>
    </location>
</feature>